<feature type="region of interest" description="Disordered" evidence="1">
    <location>
        <begin position="15"/>
        <end position="38"/>
    </location>
</feature>
<evidence type="ECO:0000313" key="3">
    <source>
        <dbReference type="Proteomes" id="UP000299102"/>
    </source>
</evidence>
<evidence type="ECO:0000256" key="1">
    <source>
        <dbReference type="SAM" id="MobiDB-lite"/>
    </source>
</evidence>
<dbReference type="Proteomes" id="UP000299102">
    <property type="component" value="Unassembled WGS sequence"/>
</dbReference>
<dbReference type="EMBL" id="BGZK01000455">
    <property type="protein sequence ID" value="GBP44615.1"/>
    <property type="molecule type" value="Genomic_DNA"/>
</dbReference>
<dbReference type="AlphaFoldDB" id="A0A4C1W3G3"/>
<accession>A0A4C1W3G3</accession>
<keyword evidence="3" id="KW-1185">Reference proteome</keyword>
<gene>
    <name evidence="2" type="ORF">EVAR_75072_1</name>
</gene>
<evidence type="ECO:0000313" key="2">
    <source>
        <dbReference type="EMBL" id="GBP44615.1"/>
    </source>
</evidence>
<protein>
    <submittedName>
        <fullName evidence="2">Uncharacterized protein</fullName>
    </submittedName>
</protein>
<sequence length="137" mass="15723">MHHSDYEMTAPLRLIGRTECGPGAPPARPRTPRPRRFDRTRDNCGYTFTINTERNARIIAGLRVPLSLLPVLHESPVIINNGRAPHQIGVLVQLAEDRPTLTRPVRGHRRELFFLNCYQLYITWICCDSAAPNLYHR</sequence>
<proteinExistence type="predicted"/>
<comment type="caution">
    <text evidence="2">The sequence shown here is derived from an EMBL/GenBank/DDBJ whole genome shotgun (WGS) entry which is preliminary data.</text>
</comment>
<organism evidence="2 3">
    <name type="scientific">Eumeta variegata</name>
    <name type="common">Bagworm moth</name>
    <name type="synonym">Eumeta japonica</name>
    <dbReference type="NCBI Taxonomy" id="151549"/>
    <lineage>
        <taxon>Eukaryota</taxon>
        <taxon>Metazoa</taxon>
        <taxon>Ecdysozoa</taxon>
        <taxon>Arthropoda</taxon>
        <taxon>Hexapoda</taxon>
        <taxon>Insecta</taxon>
        <taxon>Pterygota</taxon>
        <taxon>Neoptera</taxon>
        <taxon>Endopterygota</taxon>
        <taxon>Lepidoptera</taxon>
        <taxon>Glossata</taxon>
        <taxon>Ditrysia</taxon>
        <taxon>Tineoidea</taxon>
        <taxon>Psychidae</taxon>
        <taxon>Oiketicinae</taxon>
        <taxon>Eumeta</taxon>
    </lineage>
</organism>
<name>A0A4C1W3G3_EUMVA</name>
<reference evidence="2 3" key="1">
    <citation type="journal article" date="2019" name="Commun. Biol.">
        <title>The bagworm genome reveals a unique fibroin gene that provides high tensile strength.</title>
        <authorList>
            <person name="Kono N."/>
            <person name="Nakamura H."/>
            <person name="Ohtoshi R."/>
            <person name="Tomita M."/>
            <person name="Numata K."/>
            <person name="Arakawa K."/>
        </authorList>
    </citation>
    <scope>NUCLEOTIDE SEQUENCE [LARGE SCALE GENOMIC DNA]</scope>
</reference>